<accession>A0ABQ8EIY3</accession>
<dbReference type="PROSITE" id="PS00108">
    <property type="entry name" value="PROTEIN_KINASE_ST"/>
    <property type="match status" value="1"/>
</dbReference>
<dbReference type="SUPFAM" id="SSF56112">
    <property type="entry name" value="Protein kinase-like (PK-like)"/>
    <property type="match status" value="1"/>
</dbReference>
<feature type="domain" description="Protein kinase" evidence="1">
    <location>
        <begin position="1"/>
        <end position="168"/>
    </location>
</feature>
<evidence type="ECO:0000313" key="2">
    <source>
        <dbReference type="EMBL" id="KAH0941652.1"/>
    </source>
</evidence>
<name>A0ABQ8EIY3_BRANA</name>
<protein>
    <recommendedName>
        <fullName evidence="1">Protein kinase domain-containing protein</fullName>
    </recommendedName>
</protein>
<dbReference type="Gene3D" id="1.10.510.10">
    <property type="entry name" value="Transferase(Phosphotransferase) domain 1"/>
    <property type="match status" value="1"/>
</dbReference>
<dbReference type="EMBL" id="JAGKQM010000001">
    <property type="protein sequence ID" value="KAH0941652.1"/>
    <property type="molecule type" value="Genomic_DNA"/>
</dbReference>
<evidence type="ECO:0000313" key="3">
    <source>
        <dbReference type="Proteomes" id="UP000824890"/>
    </source>
</evidence>
<dbReference type="InterPro" id="IPR050167">
    <property type="entry name" value="Ser_Thr_protein_kinase"/>
</dbReference>
<proteinExistence type="predicted"/>
<dbReference type="PANTHER" id="PTHR23257">
    <property type="entry name" value="SERINE-THREONINE PROTEIN KINASE"/>
    <property type="match status" value="1"/>
</dbReference>
<gene>
    <name evidence="2" type="ORF">HID58_001289</name>
</gene>
<dbReference type="InterPro" id="IPR008271">
    <property type="entry name" value="Ser/Thr_kinase_AS"/>
</dbReference>
<organism evidence="2 3">
    <name type="scientific">Brassica napus</name>
    <name type="common">Rape</name>
    <dbReference type="NCBI Taxonomy" id="3708"/>
    <lineage>
        <taxon>Eukaryota</taxon>
        <taxon>Viridiplantae</taxon>
        <taxon>Streptophyta</taxon>
        <taxon>Embryophyta</taxon>
        <taxon>Tracheophyta</taxon>
        <taxon>Spermatophyta</taxon>
        <taxon>Magnoliopsida</taxon>
        <taxon>eudicotyledons</taxon>
        <taxon>Gunneridae</taxon>
        <taxon>Pentapetalae</taxon>
        <taxon>rosids</taxon>
        <taxon>malvids</taxon>
        <taxon>Brassicales</taxon>
        <taxon>Brassicaceae</taxon>
        <taxon>Brassiceae</taxon>
        <taxon>Brassica</taxon>
    </lineage>
</organism>
<dbReference type="PROSITE" id="PS50011">
    <property type="entry name" value="PROTEIN_KINASE_DOM"/>
    <property type="match status" value="1"/>
</dbReference>
<comment type="caution">
    <text evidence="2">The sequence shown here is derived from an EMBL/GenBank/DDBJ whole genome shotgun (WGS) entry which is preliminary data.</text>
</comment>
<dbReference type="PANTHER" id="PTHR23257:SF878">
    <property type="entry name" value="PAS DOMAIN-CONTAINING PROTEIN TYROSINE KINASE FAMILY PROTEIN"/>
    <property type="match status" value="1"/>
</dbReference>
<sequence length="168" mass="18757">MALNSRSRNENVPAVASTTFEKYGSKFMSFVCKLKEDFSLLIGILTLNVSCYKLNSFHKSIIGSIARVMNYLHRRNPPIIHRDLKFSNLLVGDFGLSKCKTATFVSTKSGKGTWICGCPEVLGNEPSNENPSIVGKRSLIYVYTASLNIPSDYSGRPLYDLCYKLVEQ</sequence>
<dbReference type="InterPro" id="IPR011009">
    <property type="entry name" value="Kinase-like_dom_sf"/>
</dbReference>
<dbReference type="InterPro" id="IPR000719">
    <property type="entry name" value="Prot_kinase_dom"/>
</dbReference>
<reference evidence="2 3" key="1">
    <citation type="submission" date="2021-05" db="EMBL/GenBank/DDBJ databases">
        <title>Genome Assembly of Synthetic Allotetraploid Brassica napus Reveals Homoeologous Exchanges between Subgenomes.</title>
        <authorList>
            <person name="Davis J.T."/>
        </authorList>
    </citation>
    <scope>NUCLEOTIDE SEQUENCE [LARGE SCALE GENOMIC DNA]</scope>
    <source>
        <strain evidence="3">cv. Da-Ae</strain>
        <tissue evidence="2">Seedling</tissue>
    </source>
</reference>
<evidence type="ECO:0000259" key="1">
    <source>
        <dbReference type="PROSITE" id="PS50011"/>
    </source>
</evidence>
<keyword evidence="3" id="KW-1185">Reference proteome</keyword>
<dbReference type="Proteomes" id="UP000824890">
    <property type="component" value="Unassembled WGS sequence"/>
</dbReference>
<dbReference type="Pfam" id="PF00069">
    <property type="entry name" value="Pkinase"/>
    <property type="match status" value="1"/>
</dbReference>